<accession>A0A371PGP0</accession>
<dbReference type="Pfam" id="PF13847">
    <property type="entry name" value="Methyltransf_31"/>
    <property type="match status" value="1"/>
</dbReference>
<dbReference type="GO" id="GO:0032259">
    <property type="term" value="P:methylation"/>
    <property type="evidence" value="ECO:0007669"/>
    <property type="project" value="UniProtKB-KW"/>
</dbReference>
<dbReference type="GO" id="GO:0008168">
    <property type="term" value="F:methyltransferase activity"/>
    <property type="evidence" value="ECO:0007669"/>
    <property type="project" value="UniProtKB-KW"/>
</dbReference>
<keyword evidence="3" id="KW-1185">Reference proteome</keyword>
<feature type="domain" description="Methyltransferase" evidence="1">
    <location>
        <begin position="49"/>
        <end position="154"/>
    </location>
</feature>
<dbReference type="SUPFAM" id="SSF53335">
    <property type="entry name" value="S-adenosyl-L-methionine-dependent methyltransferases"/>
    <property type="match status" value="1"/>
</dbReference>
<dbReference type="Gene3D" id="3.40.50.150">
    <property type="entry name" value="Vaccinia Virus protein VP39"/>
    <property type="match status" value="1"/>
</dbReference>
<name>A0A371PGP0_9BACL</name>
<dbReference type="AlphaFoldDB" id="A0A371PGP0"/>
<keyword evidence="2" id="KW-0489">Methyltransferase</keyword>
<dbReference type="PANTHER" id="PTHR43861">
    <property type="entry name" value="TRANS-ACONITATE 2-METHYLTRANSFERASE-RELATED"/>
    <property type="match status" value="1"/>
</dbReference>
<reference evidence="2 3" key="1">
    <citation type="submission" date="2018-08" db="EMBL/GenBank/DDBJ databases">
        <title>Paenibacillus sp. M4BSY-1, whole genome shotgun sequence.</title>
        <authorList>
            <person name="Tuo L."/>
        </authorList>
    </citation>
    <scope>NUCLEOTIDE SEQUENCE [LARGE SCALE GENOMIC DNA]</scope>
    <source>
        <strain evidence="2 3">M4BSY-1</strain>
    </source>
</reference>
<dbReference type="OrthoDB" id="9791837at2"/>
<proteinExistence type="predicted"/>
<organism evidence="2 3">
    <name type="scientific">Paenibacillus paeoniae</name>
    <dbReference type="NCBI Taxonomy" id="2292705"/>
    <lineage>
        <taxon>Bacteria</taxon>
        <taxon>Bacillati</taxon>
        <taxon>Bacillota</taxon>
        <taxon>Bacilli</taxon>
        <taxon>Bacillales</taxon>
        <taxon>Paenibacillaceae</taxon>
        <taxon>Paenibacillus</taxon>
    </lineage>
</organism>
<evidence type="ECO:0000313" key="3">
    <source>
        <dbReference type="Proteomes" id="UP000261905"/>
    </source>
</evidence>
<sequence>MLKKRGATEMSTSEKFWDKTASNYDQLEKKDEQTYIHIIESTKTHLKTSDVVLDFGCATGRISNEMAKYVTEIHGIDTSANMIGIAENKAKESNITNINYAHTTIFDERYKEGTFDVILVFHVLHLLDDAPIALQRMNELLKPGGLLITATPCVGEKIFLKSLLSFAGRVGFAPKIQSFKLPHLIDTIEGGHFSIIETNGLRKSSQEYYIVARKI</sequence>
<keyword evidence="2" id="KW-0808">Transferase</keyword>
<gene>
    <name evidence="2" type="ORF">DX130_15915</name>
</gene>
<dbReference type="CDD" id="cd02440">
    <property type="entry name" value="AdoMet_MTases"/>
    <property type="match status" value="1"/>
</dbReference>
<evidence type="ECO:0000259" key="1">
    <source>
        <dbReference type="Pfam" id="PF13847"/>
    </source>
</evidence>
<protein>
    <submittedName>
        <fullName evidence="2">Class I SAM-dependent methyltransferase</fullName>
    </submittedName>
</protein>
<comment type="caution">
    <text evidence="2">The sequence shown here is derived from an EMBL/GenBank/DDBJ whole genome shotgun (WGS) entry which is preliminary data.</text>
</comment>
<dbReference type="Proteomes" id="UP000261905">
    <property type="component" value="Unassembled WGS sequence"/>
</dbReference>
<dbReference type="InterPro" id="IPR025714">
    <property type="entry name" value="Methyltranfer_dom"/>
</dbReference>
<evidence type="ECO:0000313" key="2">
    <source>
        <dbReference type="EMBL" id="REK75117.1"/>
    </source>
</evidence>
<dbReference type="EMBL" id="QUBQ01000002">
    <property type="protein sequence ID" value="REK75117.1"/>
    <property type="molecule type" value="Genomic_DNA"/>
</dbReference>
<dbReference type="InterPro" id="IPR029063">
    <property type="entry name" value="SAM-dependent_MTases_sf"/>
</dbReference>